<evidence type="ECO:0000256" key="1">
    <source>
        <dbReference type="SAM" id="MobiDB-lite"/>
    </source>
</evidence>
<organism evidence="2 3">
    <name type="scientific">Austropuccinia psidii MF-1</name>
    <dbReference type="NCBI Taxonomy" id="1389203"/>
    <lineage>
        <taxon>Eukaryota</taxon>
        <taxon>Fungi</taxon>
        <taxon>Dikarya</taxon>
        <taxon>Basidiomycota</taxon>
        <taxon>Pucciniomycotina</taxon>
        <taxon>Pucciniomycetes</taxon>
        <taxon>Pucciniales</taxon>
        <taxon>Sphaerophragmiaceae</taxon>
        <taxon>Austropuccinia</taxon>
    </lineage>
</organism>
<evidence type="ECO:0000313" key="2">
    <source>
        <dbReference type="EMBL" id="MBW0460967.1"/>
    </source>
</evidence>
<sequence length="93" mass="10795">MEVDSEVEMIPQKWKEREKSPQGRAIYKRHFLEIPLISEPEVEPIMSHSNRDKSNSEGSDRHLHEEIQTVLHSLQRQILGNAATNPPRSDELL</sequence>
<accession>A0A9Q3B9C5</accession>
<evidence type="ECO:0000313" key="3">
    <source>
        <dbReference type="Proteomes" id="UP000765509"/>
    </source>
</evidence>
<protein>
    <submittedName>
        <fullName evidence="2">Uncharacterized protein</fullName>
    </submittedName>
</protein>
<dbReference type="EMBL" id="AVOT02000085">
    <property type="protein sequence ID" value="MBW0460967.1"/>
    <property type="molecule type" value="Genomic_DNA"/>
</dbReference>
<feature type="compositionally biased region" description="Basic and acidic residues" evidence="1">
    <location>
        <begin position="49"/>
        <end position="64"/>
    </location>
</feature>
<comment type="caution">
    <text evidence="2">The sequence shown here is derived from an EMBL/GenBank/DDBJ whole genome shotgun (WGS) entry which is preliminary data.</text>
</comment>
<keyword evidence="3" id="KW-1185">Reference proteome</keyword>
<dbReference type="AlphaFoldDB" id="A0A9Q3B9C5"/>
<feature type="region of interest" description="Disordered" evidence="1">
    <location>
        <begin position="1"/>
        <end position="22"/>
    </location>
</feature>
<feature type="region of interest" description="Disordered" evidence="1">
    <location>
        <begin position="43"/>
        <end position="64"/>
    </location>
</feature>
<name>A0A9Q3B9C5_9BASI</name>
<dbReference type="Proteomes" id="UP000765509">
    <property type="component" value="Unassembled WGS sequence"/>
</dbReference>
<proteinExistence type="predicted"/>
<reference evidence="2" key="1">
    <citation type="submission" date="2021-03" db="EMBL/GenBank/DDBJ databases">
        <title>Draft genome sequence of rust myrtle Austropuccinia psidii MF-1, a brazilian biotype.</title>
        <authorList>
            <person name="Quecine M.C."/>
            <person name="Pachon D.M.R."/>
            <person name="Bonatelli M.L."/>
            <person name="Correr F.H."/>
            <person name="Franceschini L.M."/>
            <person name="Leite T.F."/>
            <person name="Margarido G.R.A."/>
            <person name="Almeida C.A."/>
            <person name="Ferrarezi J.A."/>
            <person name="Labate C.A."/>
        </authorList>
    </citation>
    <scope>NUCLEOTIDE SEQUENCE</scope>
    <source>
        <strain evidence="2">MF-1</strain>
    </source>
</reference>
<gene>
    <name evidence="2" type="ORF">O181_000682</name>
</gene>